<organism evidence="2 3">
    <name type="scientific">Kribbella amoyensis</name>
    <dbReference type="NCBI Taxonomy" id="996641"/>
    <lineage>
        <taxon>Bacteria</taxon>
        <taxon>Bacillati</taxon>
        <taxon>Actinomycetota</taxon>
        <taxon>Actinomycetes</taxon>
        <taxon>Propionibacteriales</taxon>
        <taxon>Kribbellaceae</taxon>
        <taxon>Kribbella</taxon>
    </lineage>
</organism>
<dbReference type="AlphaFoldDB" id="A0A561BXH0"/>
<dbReference type="InterPro" id="IPR031329">
    <property type="entry name" value="NEUT/ALK_ceramidase_N"/>
</dbReference>
<dbReference type="RefSeq" id="WP_145810296.1">
    <property type="nucleotide sequence ID" value="NZ_VIVK01000001.1"/>
</dbReference>
<evidence type="ECO:0000313" key="2">
    <source>
        <dbReference type="EMBL" id="TWD83586.1"/>
    </source>
</evidence>
<dbReference type="EMBL" id="VIVK01000001">
    <property type="protein sequence ID" value="TWD83586.1"/>
    <property type="molecule type" value="Genomic_DNA"/>
</dbReference>
<protein>
    <submittedName>
        <fullName evidence="2">Neutral/alkaline ceramidase-like enzyme</fullName>
    </submittedName>
</protein>
<reference evidence="2 3" key="1">
    <citation type="submission" date="2019-06" db="EMBL/GenBank/DDBJ databases">
        <title>Sequencing the genomes of 1000 actinobacteria strains.</title>
        <authorList>
            <person name="Klenk H.-P."/>
        </authorList>
    </citation>
    <scope>NUCLEOTIDE SEQUENCE [LARGE SCALE GENOMIC DNA]</scope>
    <source>
        <strain evidence="2 3">DSM 24683</strain>
    </source>
</reference>
<name>A0A561BXH0_9ACTN</name>
<proteinExistence type="predicted"/>
<sequence length="430" mass="45091">MSRRQHPPLLLGATTLDITPPAGHPMDGYAGRLGPATGTADPLRATLVWLSTEDDSGVLWLSLDAVATTTELATELAEAAATATGIPAERVLVCASHTHSGPSGWSGRIHPVMTAEREPDLVRALTTTVATAEIARIPVTASWRSTEVRGVGTNRHHLDGPHDATVGILALTDQAGTTAAVLVDFACHPTAYGAENLLWSADWPGAARDRLDSPVVGFLQGAAGDVSPRFTRQGRDAAEIGRLGGLLATAVNDALAEGGIPLPSIAPTVRRTTIRLPVRELPSPEEVSAMVDAAEAAVRSGDGPAARIARTRLEGARGQAAMLAADLPAELVVPITVVSLGHVAWIHLPVEPFAIHGRRLQDGSEYGVTRVIGYTDGYFGYLVDAEARRTGTYEALISYFDPAATDRLLAAATTLSIRAPSHDVSTDLIE</sequence>
<comment type="caution">
    <text evidence="2">The sequence shown here is derived from an EMBL/GenBank/DDBJ whole genome shotgun (WGS) entry which is preliminary data.</text>
</comment>
<dbReference type="OrthoDB" id="622550at2"/>
<accession>A0A561BXH0</accession>
<evidence type="ECO:0000313" key="3">
    <source>
        <dbReference type="Proteomes" id="UP000318380"/>
    </source>
</evidence>
<evidence type="ECO:0000259" key="1">
    <source>
        <dbReference type="Pfam" id="PF04734"/>
    </source>
</evidence>
<dbReference type="Proteomes" id="UP000318380">
    <property type="component" value="Unassembled WGS sequence"/>
</dbReference>
<gene>
    <name evidence="2" type="ORF">FB561_4752</name>
</gene>
<dbReference type="Pfam" id="PF04734">
    <property type="entry name" value="Ceramidase_alk"/>
    <property type="match status" value="1"/>
</dbReference>
<keyword evidence="3" id="KW-1185">Reference proteome</keyword>
<feature type="domain" description="Neutral/alkaline non-lysosomal ceramidase N-terminal" evidence="1">
    <location>
        <begin position="10"/>
        <end position="229"/>
    </location>
</feature>